<dbReference type="Proteomes" id="UP001140293">
    <property type="component" value="Unassembled WGS sequence"/>
</dbReference>
<evidence type="ECO:0000313" key="3">
    <source>
        <dbReference type="Proteomes" id="UP001140293"/>
    </source>
</evidence>
<keyword evidence="1" id="KW-1133">Transmembrane helix</keyword>
<proteinExistence type="predicted"/>
<evidence type="ECO:0000256" key="1">
    <source>
        <dbReference type="SAM" id="Phobius"/>
    </source>
</evidence>
<protein>
    <submittedName>
        <fullName evidence="2">Uncharacterized protein</fullName>
    </submittedName>
</protein>
<dbReference type="AlphaFoldDB" id="A0A9X3BN36"/>
<gene>
    <name evidence="2" type="ORF">H7I41_12005</name>
</gene>
<organism evidence="2 3">
    <name type="scientific">[Mycobacterium] manitobense</name>
    <dbReference type="NCBI Taxonomy" id="190147"/>
    <lineage>
        <taxon>Bacteria</taxon>
        <taxon>Bacillati</taxon>
        <taxon>Actinomycetota</taxon>
        <taxon>Actinomycetes</taxon>
        <taxon>Mycobacteriales</taxon>
        <taxon>Mycobacteriaceae</taxon>
        <taxon>Mycolicibacterium</taxon>
    </lineage>
</organism>
<reference evidence="2" key="1">
    <citation type="submission" date="2020-07" db="EMBL/GenBank/DDBJ databases">
        <authorList>
            <person name="Pettersson B.M.F."/>
            <person name="Behra P.R.K."/>
            <person name="Ramesh M."/>
            <person name="Das S."/>
            <person name="Dasgupta S."/>
            <person name="Kirsebom L.A."/>
        </authorList>
    </citation>
    <scope>NUCLEOTIDE SEQUENCE</scope>
    <source>
        <strain evidence="2">DSM 44615</strain>
    </source>
</reference>
<reference evidence="2" key="2">
    <citation type="journal article" date="2022" name="BMC Genomics">
        <title>Comparative genome analysis of mycobacteria focusing on tRNA and non-coding RNA.</title>
        <authorList>
            <person name="Behra P.R.K."/>
            <person name="Pettersson B.M.F."/>
            <person name="Ramesh M."/>
            <person name="Das S."/>
            <person name="Dasgupta S."/>
            <person name="Kirsebom L.A."/>
        </authorList>
    </citation>
    <scope>NUCLEOTIDE SEQUENCE</scope>
    <source>
        <strain evidence="2">DSM 44615</strain>
    </source>
</reference>
<name>A0A9X3BN36_9MYCO</name>
<evidence type="ECO:0000313" key="2">
    <source>
        <dbReference type="EMBL" id="MCV7170640.1"/>
    </source>
</evidence>
<keyword evidence="1" id="KW-0472">Membrane</keyword>
<keyword evidence="1" id="KW-0812">Transmembrane</keyword>
<dbReference type="RefSeq" id="WP_264012822.1">
    <property type="nucleotide sequence ID" value="NZ_JACKSJ010000093.1"/>
</dbReference>
<keyword evidence="3" id="KW-1185">Reference proteome</keyword>
<comment type="caution">
    <text evidence="2">The sequence shown here is derived from an EMBL/GenBank/DDBJ whole genome shotgun (WGS) entry which is preliminary data.</text>
</comment>
<accession>A0A9X3BN36</accession>
<dbReference type="EMBL" id="JACKSJ010000093">
    <property type="protein sequence ID" value="MCV7170640.1"/>
    <property type="molecule type" value="Genomic_DNA"/>
</dbReference>
<feature type="transmembrane region" description="Helical" evidence="1">
    <location>
        <begin position="6"/>
        <end position="23"/>
    </location>
</feature>
<sequence length="68" mass="7473">MNWAVGAGVVGVVLVAIAVWWQARQRPAGPGGARVDWWTCPRCRFLWYTVSPQRVVCPACGATIDDED</sequence>